<dbReference type="PANTHER" id="PTHR43643">
    <property type="entry name" value="HISTIDINOL-PHOSPHATE AMINOTRANSFERASE 2"/>
    <property type="match status" value="1"/>
</dbReference>
<dbReference type="GO" id="GO:0004400">
    <property type="term" value="F:histidinol-phosphate transaminase activity"/>
    <property type="evidence" value="ECO:0007669"/>
    <property type="project" value="UniProtKB-UniRule"/>
</dbReference>
<evidence type="ECO:0000259" key="10">
    <source>
        <dbReference type="Pfam" id="PF00155"/>
    </source>
</evidence>
<dbReference type="InterPro" id="IPR015421">
    <property type="entry name" value="PyrdxlP-dep_Trfase_major"/>
</dbReference>
<dbReference type="GO" id="GO:0000105">
    <property type="term" value="P:L-histidine biosynthetic process"/>
    <property type="evidence" value="ECO:0007669"/>
    <property type="project" value="UniProtKB-UniRule"/>
</dbReference>
<keyword evidence="9" id="KW-0368">Histidine biosynthesis</keyword>
<dbReference type="InterPro" id="IPR015422">
    <property type="entry name" value="PyrdxlP-dep_Trfase_small"/>
</dbReference>
<dbReference type="PANTHER" id="PTHR43643:SF3">
    <property type="entry name" value="HISTIDINOL-PHOSPHATE AMINOTRANSFERASE"/>
    <property type="match status" value="1"/>
</dbReference>
<proteinExistence type="inferred from homology"/>
<evidence type="ECO:0000256" key="2">
    <source>
        <dbReference type="ARBA" id="ARBA00005011"/>
    </source>
</evidence>
<dbReference type="CDD" id="cd00609">
    <property type="entry name" value="AAT_like"/>
    <property type="match status" value="1"/>
</dbReference>
<dbReference type="Gene3D" id="3.90.1150.10">
    <property type="entry name" value="Aspartate Aminotransferase, domain 1"/>
    <property type="match status" value="1"/>
</dbReference>
<dbReference type="HAMAP" id="MF_01023">
    <property type="entry name" value="HisC_aminotrans_2"/>
    <property type="match status" value="1"/>
</dbReference>
<sequence length="370" mass="40534">MKLPIPEHIRSIVPYPPGKPLDELERQYGVKNAIKLASNENPWGPSPRAIAAITAALPTLHRYPDGSSYALTQALARHLHCAPEMLVLGNGSDEMLGLLVSACMEPGDEAISSFPSFLMYQKCVQVQGCRNIVLPLKDMRHDLEAIARAATSRTRLVFLDNPNNPTGSLFPEAALLELCRALPDTALVVLDEAYRDFADPALQLDSVRLAGEQRQGAQIVALRTFSKAYGLAGLRLGYGLMRPELAAMLHRVRHPFNVNSLAQVGVVAALADQEHYARTISGTRAGLACLQEAVNGLGCRCFPSQSNFFLVDVQGDANRLYEAMLHRGVITRSMSAYGFPNYLRITVGTEAENRRFLTALAECLHELHYG</sequence>
<dbReference type="GO" id="GO:0030170">
    <property type="term" value="F:pyridoxal phosphate binding"/>
    <property type="evidence" value="ECO:0007669"/>
    <property type="project" value="InterPro"/>
</dbReference>
<dbReference type="Proteomes" id="UP000239867">
    <property type="component" value="Chromosome"/>
</dbReference>
<keyword evidence="5 9" id="KW-0032">Aminotransferase</keyword>
<dbReference type="NCBIfam" id="TIGR01141">
    <property type="entry name" value="hisC"/>
    <property type="match status" value="1"/>
</dbReference>
<keyword evidence="12" id="KW-1185">Reference proteome</keyword>
<comment type="catalytic activity">
    <reaction evidence="8 9">
        <text>L-histidinol phosphate + 2-oxoglutarate = 3-(imidazol-4-yl)-2-oxopropyl phosphate + L-glutamate</text>
        <dbReference type="Rhea" id="RHEA:23744"/>
        <dbReference type="ChEBI" id="CHEBI:16810"/>
        <dbReference type="ChEBI" id="CHEBI:29985"/>
        <dbReference type="ChEBI" id="CHEBI:57766"/>
        <dbReference type="ChEBI" id="CHEBI:57980"/>
        <dbReference type="EC" id="2.6.1.9"/>
    </reaction>
</comment>
<dbReference type="UniPathway" id="UPA00031">
    <property type="reaction ID" value="UER00012"/>
</dbReference>
<dbReference type="AlphaFoldDB" id="A0A2L1GM63"/>
<comment type="cofactor">
    <cofactor evidence="1 9">
        <name>pyridoxal 5'-phosphate</name>
        <dbReference type="ChEBI" id="CHEBI:597326"/>
    </cofactor>
</comment>
<feature type="modified residue" description="N6-(pyridoxal phosphate)lysine" evidence="9">
    <location>
        <position position="227"/>
    </location>
</feature>
<comment type="similarity">
    <text evidence="3 9">Belongs to the class-II pyridoxal-phosphate-dependent aminotransferase family. Histidinol-phosphate aminotransferase subfamily.</text>
</comment>
<evidence type="ECO:0000256" key="7">
    <source>
        <dbReference type="ARBA" id="ARBA00022898"/>
    </source>
</evidence>
<evidence type="ECO:0000256" key="1">
    <source>
        <dbReference type="ARBA" id="ARBA00001933"/>
    </source>
</evidence>
<dbReference type="InterPro" id="IPR004839">
    <property type="entry name" value="Aminotransferase_I/II_large"/>
</dbReference>
<evidence type="ECO:0000256" key="3">
    <source>
        <dbReference type="ARBA" id="ARBA00007970"/>
    </source>
</evidence>
<dbReference type="SUPFAM" id="SSF53383">
    <property type="entry name" value="PLP-dependent transferases"/>
    <property type="match status" value="1"/>
</dbReference>
<protein>
    <recommendedName>
        <fullName evidence="9">Histidinol-phosphate aminotransferase</fullName>
        <ecNumber evidence="9">2.6.1.9</ecNumber>
    </recommendedName>
    <alternativeName>
        <fullName evidence="9">Imidazole acetol-phosphate transaminase</fullName>
    </alternativeName>
</protein>
<dbReference type="Pfam" id="PF00155">
    <property type="entry name" value="Aminotran_1_2"/>
    <property type="match status" value="1"/>
</dbReference>
<evidence type="ECO:0000256" key="9">
    <source>
        <dbReference type="HAMAP-Rule" id="MF_01023"/>
    </source>
</evidence>
<evidence type="ECO:0000313" key="12">
    <source>
        <dbReference type="Proteomes" id="UP000239867"/>
    </source>
</evidence>
<comment type="pathway">
    <text evidence="2 9">Amino-acid biosynthesis; L-histidine biosynthesis; L-histidine from 5-phospho-alpha-D-ribose 1-diphosphate: step 7/9.</text>
</comment>
<evidence type="ECO:0000256" key="6">
    <source>
        <dbReference type="ARBA" id="ARBA00022679"/>
    </source>
</evidence>
<dbReference type="OrthoDB" id="9813612at2"/>
<organism evidence="11 12">
    <name type="scientific">Desulfobulbus oralis</name>
    <dbReference type="NCBI Taxonomy" id="1986146"/>
    <lineage>
        <taxon>Bacteria</taxon>
        <taxon>Pseudomonadati</taxon>
        <taxon>Thermodesulfobacteriota</taxon>
        <taxon>Desulfobulbia</taxon>
        <taxon>Desulfobulbales</taxon>
        <taxon>Desulfobulbaceae</taxon>
        <taxon>Desulfobulbus</taxon>
    </lineage>
</organism>
<accession>A0A2L1GM63</accession>
<evidence type="ECO:0000256" key="8">
    <source>
        <dbReference type="ARBA" id="ARBA00047481"/>
    </source>
</evidence>
<dbReference type="RefSeq" id="WP_104936056.1">
    <property type="nucleotide sequence ID" value="NZ_CP021255.1"/>
</dbReference>
<keyword evidence="9" id="KW-0028">Amino-acid biosynthesis</keyword>
<gene>
    <name evidence="9" type="primary">hisC</name>
    <name evidence="11" type="ORF">CAY53_04090</name>
</gene>
<evidence type="ECO:0000256" key="4">
    <source>
        <dbReference type="ARBA" id="ARBA00011738"/>
    </source>
</evidence>
<evidence type="ECO:0000256" key="5">
    <source>
        <dbReference type="ARBA" id="ARBA00022576"/>
    </source>
</evidence>
<comment type="subunit">
    <text evidence="4 9">Homodimer.</text>
</comment>
<dbReference type="EC" id="2.6.1.9" evidence="9"/>
<name>A0A2L1GM63_9BACT</name>
<dbReference type="InterPro" id="IPR015424">
    <property type="entry name" value="PyrdxlP-dep_Trfase"/>
</dbReference>
<reference evidence="11 12" key="1">
    <citation type="journal article" date="2018" name="MBio">
        <title>Insights into the evolution of host association through the isolation and characterization of a novel human periodontal pathobiont, Desulfobulbus oralis.</title>
        <authorList>
            <person name="Cross K.L."/>
            <person name="Chirania P."/>
            <person name="Xiong W."/>
            <person name="Beall C.J."/>
            <person name="Elkins J.G."/>
            <person name="Giannone R.J."/>
            <person name="Griffen A.L."/>
            <person name="Guss A.M."/>
            <person name="Hettich R.L."/>
            <person name="Joshi S.S."/>
            <person name="Mokrzan E.M."/>
            <person name="Martin R.K."/>
            <person name="Zhulin I.B."/>
            <person name="Leys E.J."/>
            <person name="Podar M."/>
        </authorList>
    </citation>
    <scope>NUCLEOTIDE SEQUENCE [LARGE SCALE GENOMIC DNA]</scope>
    <source>
        <strain evidence="11 12">ORNL</strain>
    </source>
</reference>
<keyword evidence="6 9" id="KW-0808">Transferase</keyword>
<feature type="domain" description="Aminotransferase class I/classII large" evidence="10">
    <location>
        <begin position="32"/>
        <end position="360"/>
    </location>
</feature>
<dbReference type="KEGG" id="deo:CAY53_04090"/>
<dbReference type="InterPro" id="IPR050106">
    <property type="entry name" value="HistidinolP_aminotransfase"/>
</dbReference>
<dbReference type="InterPro" id="IPR005861">
    <property type="entry name" value="HisP_aminotrans"/>
</dbReference>
<dbReference type="EMBL" id="CP021255">
    <property type="protein sequence ID" value="AVD70763.1"/>
    <property type="molecule type" value="Genomic_DNA"/>
</dbReference>
<dbReference type="Gene3D" id="3.40.640.10">
    <property type="entry name" value="Type I PLP-dependent aspartate aminotransferase-like (Major domain)"/>
    <property type="match status" value="1"/>
</dbReference>
<dbReference type="InterPro" id="IPR001917">
    <property type="entry name" value="Aminotrans_II_pyridoxalP_BS"/>
</dbReference>
<dbReference type="PROSITE" id="PS00599">
    <property type="entry name" value="AA_TRANSFER_CLASS_2"/>
    <property type="match status" value="1"/>
</dbReference>
<keyword evidence="7 9" id="KW-0663">Pyridoxal phosphate</keyword>
<evidence type="ECO:0000313" key="11">
    <source>
        <dbReference type="EMBL" id="AVD70763.1"/>
    </source>
</evidence>